<comment type="similarity">
    <text evidence="1">Belongs to the ATG14 family.</text>
</comment>
<feature type="region of interest" description="Disordered" evidence="4">
    <location>
        <begin position="332"/>
        <end position="370"/>
    </location>
</feature>
<dbReference type="AlphaFoldDB" id="A0A9P6TXD3"/>
<evidence type="ECO:0000256" key="2">
    <source>
        <dbReference type="ARBA" id="ARBA00013807"/>
    </source>
</evidence>
<evidence type="ECO:0000256" key="3">
    <source>
        <dbReference type="ARBA" id="ARBA00023054"/>
    </source>
</evidence>
<accession>A0A9P6TXD3</accession>
<proteinExistence type="inferred from homology"/>
<dbReference type="GO" id="GO:0035493">
    <property type="term" value="P:SNARE complex assembly"/>
    <property type="evidence" value="ECO:0007669"/>
    <property type="project" value="TreeGrafter"/>
</dbReference>
<protein>
    <recommendedName>
        <fullName evidence="2">Autophagy-related protein 14</fullName>
    </recommendedName>
</protein>
<feature type="compositionally biased region" description="Basic and acidic residues" evidence="4">
    <location>
        <begin position="397"/>
        <end position="413"/>
    </location>
</feature>
<keyword evidence="3" id="KW-0175">Coiled coil</keyword>
<organism evidence="5 6">
    <name type="scientific">Mortierella polycephala</name>
    <dbReference type="NCBI Taxonomy" id="41804"/>
    <lineage>
        <taxon>Eukaryota</taxon>
        <taxon>Fungi</taxon>
        <taxon>Fungi incertae sedis</taxon>
        <taxon>Mucoromycota</taxon>
        <taxon>Mortierellomycotina</taxon>
        <taxon>Mortierellomycetes</taxon>
        <taxon>Mortierellales</taxon>
        <taxon>Mortierellaceae</taxon>
        <taxon>Mortierella</taxon>
    </lineage>
</organism>
<feature type="compositionally biased region" description="Basic and acidic residues" evidence="4">
    <location>
        <begin position="501"/>
        <end position="510"/>
    </location>
</feature>
<dbReference type="GO" id="GO:0000149">
    <property type="term" value="F:SNARE binding"/>
    <property type="evidence" value="ECO:0007669"/>
    <property type="project" value="TreeGrafter"/>
</dbReference>
<keyword evidence="6" id="KW-1185">Reference proteome</keyword>
<dbReference type="Pfam" id="PF10186">
    <property type="entry name" value="ATG14"/>
    <property type="match status" value="1"/>
</dbReference>
<feature type="compositionally biased region" description="Polar residues" evidence="4">
    <location>
        <begin position="360"/>
        <end position="369"/>
    </location>
</feature>
<dbReference type="PANTHER" id="PTHR15157:SF5">
    <property type="entry name" value="UV RADIATION RESISTANCE-ASSOCIATED GENE PROTEIN"/>
    <property type="match status" value="1"/>
</dbReference>
<feature type="compositionally biased region" description="Polar residues" evidence="4">
    <location>
        <begin position="452"/>
        <end position="461"/>
    </location>
</feature>
<dbReference type="OrthoDB" id="72772at2759"/>
<feature type="compositionally biased region" description="Polar residues" evidence="4">
    <location>
        <begin position="646"/>
        <end position="661"/>
    </location>
</feature>
<feature type="compositionally biased region" description="Polar residues" evidence="4">
    <location>
        <begin position="487"/>
        <end position="500"/>
    </location>
</feature>
<name>A0A9P6TXD3_9FUNG</name>
<feature type="region of interest" description="Disordered" evidence="4">
    <location>
        <begin position="610"/>
        <end position="661"/>
    </location>
</feature>
<evidence type="ECO:0000256" key="4">
    <source>
        <dbReference type="SAM" id="MobiDB-lite"/>
    </source>
</evidence>
<dbReference type="GO" id="GO:0005768">
    <property type="term" value="C:endosome"/>
    <property type="evidence" value="ECO:0007669"/>
    <property type="project" value="TreeGrafter"/>
</dbReference>
<dbReference type="GO" id="GO:0032991">
    <property type="term" value="C:protein-containing complex"/>
    <property type="evidence" value="ECO:0007669"/>
    <property type="project" value="UniProtKB-ARBA"/>
</dbReference>
<feature type="compositionally biased region" description="Low complexity" evidence="4">
    <location>
        <begin position="541"/>
        <end position="551"/>
    </location>
</feature>
<dbReference type="GO" id="GO:0000323">
    <property type="term" value="C:lytic vacuole"/>
    <property type="evidence" value="ECO:0007669"/>
    <property type="project" value="TreeGrafter"/>
</dbReference>
<dbReference type="InterPro" id="IPR018791">
    <property type="entry name" value="UV_resistance/autophagy_Atg14"/>
</dbReference>
<evidence type="ECO:0000313" key="5">
    <source>
        <dbReference type="EMBL" id="KAG0251299.1"/>
    </source>
</evidence>
<dbReference type="EMBL" id="JAAAJA010000603">
    <property type="protein sequence ID" value="KAG0251299.1"/>
    <property type="molecule type" value="Genomic_DNA"/>
</dbReference>
<feature type="region of interest" description="Disordered" evidence="4">
    <location>
        <begin position="532"/>
        <end position="551"/>
    </location>
</feature>
<dbReference type="PANTHER" id="PTHR15157">
    <property type="entry name" value="UV RADIATION RESISTANCE-ASSOCIATED GENE PROTEIN"/>
    <property type="match status" value="1"/>
</dbReference>
<evidence type="ECO:0000313" key="6">
    <source>
        <dbReference type="Proteomes" id="UP000726737"/>
    </source>
</evidence>
<evidence type="ECO:0000256" key="1">
    <source>
        <dbReference type="ARBA" id="ARBA00009574"/>
    </source>
</evidence>
<reference evidence="5" key="1">
    <citation type="journal article" date="2020" name="Fungal Divers.">
        <title>Resolving the Mortierellaceae phylogeny through synthesis of multi-gene phylogenetics and phylogenomics.</title>
        <authorList>
            <person name="Vandepol N."/>
            <person name="Liber J."/>
            <person name="Desiro A."/>
            <person name="Na H."/>
            <person name="Kennedy M."/>
            <person name="Barry K."/>
            <person name="Grigoriev I.V."/>
            <person name="Miller A.N."/>
            <person name="O'Donnell K."/>
            <person name="Stajich J.E."/>
            <person name="Bonito G."/>
        </authorList>
    </citation>
    <scope>NUCLEOTIDE SEQUENCE</scope>
    <source>
        <strain evidence="5">KOD948</strain>
    </source>
</reference>
<dbReference type="Proteomes" id="UP000726737">
    <property type="component" value="Unassembled WGS sequence"/>
</dbReference>
<gene>
    <name evidence="5" type="ORF">BG011_007720</name>
</gene>
<feature type="region of interest" description="Disordered" evidence="4">
    <location>
        <begin position="388"/>
        <end position="514"/>
    </location>
</feature>
<sequence>MELLAPMSGVGVRQSYTYESVMRLNNLHECIEDTKKSRDEIKHNIELTLTKENAPMIMHKRRGEYVERLSHLRRQVGLEEKELDTGMKAAAMRQEQARRRKALEESRERGQTQEMYLEENMINLAKNKESLFLVLKEYTTKRTELIATLFTVFPITESERDPNLLKICNVPLPNSVYLGMDEEAVAVALGFACHLVTMLAHYLAVPLRYPLTPMGSRAFVVDPISILVGPREFPLYGKGQDKFRFEYGVFLLNKNIDQLLNSQGLQFMDLRQTLPNLRYLMEALLTTSPTQSMLYRSKYLSRKKQDRLGQDRLNDLFVISLEQREFDRILHPVVDTSTDDGDNDINNTAAGKRNRGRPPSATQPVNNEHSLLAREYDPIDGEYTFILDNASMRSPRSQREASENDISTHERCGPRSTLAPPKGAHQSVRSSLRHDYSSSLNLSSSDDDGHSISESQYQTWTRVEPMNEIKQGSTDVDTNEPRCPFDSKTNTLNSSPSGDHSTSRPTHDDLPTNLTKLSIHSAGDRQVNSYTETDMGDSIVPPSKLQSPSPSISISISSAILSKEPSQGNALEKSFQEPRRIKSDYQQPQQPMEDSHPYVGVRSVKSLDSVQGNQHLRGHRVSNKVGVDTGDGELTNSKQMIRAHEQQSPTATTSGILEASS</sequence>
<comment type="caution">
    <text evidence="5">The sequence shown here is derived from an EMBL/GenBank/DDBJ whole genome shotgun (WGS) entry which is preliminary data.</text>
</comment>